<accession>A0ABS2WPX5</accession>
<protein>
    <submittedName>
        <fullName evidence="2">Uncharacterized protein</fullName>
    </submittedName>
</protein>
<dbReference type="EMBL" id="JAFHKK010000004">
    <property type="protein sequence ID" value="MBN2963751.1"/>
    <property type="molecule type" value="Genomic_DNA"/>
</dbReference>
<evidence type="ECO:0000313" key="2">
    <source>
        <dbReference type="EMBL" id="MBN2963751.1"/>
    </source>
</evidence>
<sequence length="163" mass="18315">MYQSLLGIFLALFLLSGCHHAPSLPEASLEKTLQAIPRVKEDEAARLAHEAHTYTHTLKARYGATASPRLHNLWVNLGFKERGLCWHYAHDLFAHVRSLELESVESVIVVANLGSYWEEHSAVVVTCKGCDIAQGVVLDAWRNPEGIFYAPVSGDSQYTWERR</sequence>
<proteinExistence type="predicted"/>
<feature type="signal peptide" evidence="1">
    <location>
        <begin position="1"/>
        <end position="21"/>
    </location>
</feature>
<gene>
    <name evidence="2" type="ORF">JWV37_03070</name>
</gene>
<evidence type="ECO:0000313" key="3">
    <source>
        <dbReference type="Proteomes" id="UP000703590"/>
    </source>
</evidence>
<keyword evidence="1" id="KW-0732">Signal</keyword>
<reference evidence="2 3" key="2">
    <citation type="submission" date="2021-02" db="EMBL/GenBank/DDBJ databases">
        <title>Sulfurospirillum tamanensis sp. nov.</title>
        <authorList>
            <person name="Frolova A."/>
            <person name="Merkel A."/>
            <person name="Slobodkin A."/>
        </authorList>
    </citation>
    <scope>NUCLEOTIDE SEQUENCE [LARGE SCALE GENOMIC DNA]</scope>
    <source>
        <strain evidence="2 3">T05b</strain>
    </source>
</reference>
<dbReference type="Proteomes" id="UP000703590">
    <property type="component" value="Unassembled WGS sequence"/>
</dbReference>
<reference evidence="3" key="1">
    <citation type="submission" date="2021-02" db="EMBL/GenBank/DDBJ databases">
        <title>Sulfurospirillum tamanensis sp. nov.</title>
        <authorList>
            <person name="Merkel A.Y."/>
        </authorList>
    </citation>
    <scope>NUCLEOTIDE SEQUENCE [LARGE SCALE GENOMIC DNA]</scope>
    <source>
        <strain evidence="3">T05b</strain>
    </source>
</reference>
<evidence type="ECO:0000256" key="1">
    <source>
        <dbReference type="SAM" id="SignalP"/>
    </source>
</evidence>
<keyword evidence="3" id="KW-1185">Reference proteome</keyword>
<comment type="caution">
    <text evidence="2">The sequence shown here is derived from an EMBL/GenBank/DDBJ whole genome shotgun (WGS) entry which is preliminary data.</text>
</comment>
<organism evidence="2 3">
    <name type="scientific">Sulfurospirillum tamanense</name>
    <dbReference type="NCBI Taxonomy" id="2813362"/>
    <lineage>
        <taxon>Bacteria</taxon>
        <taxon>Pseudomonadati</taxon>
        <taxon>Campylobacterota</taxon>
        <taxon>Epsilonproteobacteria</taxon>
        <taxon>Campylobacterales</taxon>
        <taxon>Sulfurospirillaceae</taxon>
        <taxon>Sulfurospirillum</taxon>
    </lineage>
</organism>
<name>A0ABS2WPX5_9BACT</name>
<feature type="chain" id="PRO_5046035814" evidence="1">
    <location>
        <begin position="22"/>
        <end position="163"/>
    </location>
</feature>
<dbReference type="RefSeq" id="WP_205458190.1">
    <property type="nucleotide sequence ID" value="NZ_JAFHKK010000004.1"/>
</dbReference>